<reference evidence="1 2" key="1">
    <citation type="submission" date="2019-03" db="EMBL/GenBank/DDBJ databases">
        <title>Genomic Encyclopedia of Type Strains, Phase IV (KMG-IV): sequencing the most valuable type-strain genomes for metagenomic binning, comparative biology and taxonomic classification.</title>
        <authorList>
            <person name="Goeker M."/>
        </authorList>
    </citation>
    <scope>NUCLEOTIDE SEQUENCE [LARGE SCALE GENOMIC DNA]</scope>
    <source>
        <strain evidence="1 2">DSM 18577</strain>
    </source>
</reference>
<proteinExistence type="predicted"/>
<dbReference type="Gene3D" id="1.20.120.450">
    <property type="entry name" value="dinb family like domain"/>
    <property type="match status" value="1"/>
</dbReference>
<dbReference type="RefSeq" id="WP_131913988.1">
    <property type="nucleotide sequence ID" value="NZ_OU594967.1"/>
</dbReference>
<dbReference type="Proteomes" id="UP000295565">
    <property type="component" value="Unassembled WGS sequence"/>
</dbReference>
<keyword evidence="2" id="KW-1185">Reference proteome</keyword>
<name>A0A4R1J8I9_9GAMM</name>
<evidence type="ECO:0008006" key="3">
    <source>
        <dbReference type="Google" id="ProtNLM"/>
    </source>
</evidence>
<protein>
    <recommendedName>
        <fullName evidence="3">Damage-inducible protein DinB</fullName>
    </recommendedName>
</protein>
<dbReference type="EMBL" id="SMGD01000017">
    <property type="protein sequence ID" value="TCK46654.1"/>
    <property type="molecule type" value="Genomic_DNA"/>
</dbReference>
<dbReference type="OrthoDB" id="2862789at2"/>
<sequence length="139" mass="16226">MREIIIRNMKDRFNVLNELAKSLTQEQFCSKLDVPKSKSVEEHLWCIIGARESYFRALLAGQWQGFHCSLADDSDQSNYERALQETQARFDRVLCDVHWSESTEKLLASLYEHEVMHEGQMIRLVYGLGLEMPQSSQWA</sequence>
<accession>A0A4R1J8I9</accession>
<comment type="caution">
    <text evidence="1">The sequence shown here is derived from an EMBL/GenBank/DDBJ whole genome shotgun (WGS) entry which is preliminary data.</text>
</comment>
<dbReference type="InterPro" id="IPR034660">
    <property type="entry name" value="DinB/YfiT-like"/>
</dbReference>
<gene>
    <name evidence="1" type="ORF">EV690_3239</name>
</gene>
<dbReference type="AlphaFoldDB" id="A0A4R1J8I9"/>
<evidence type="ECO:0000313" key="2">
    <source>
        <dbReference type="Proteomes" id="UP000295565"/>
    </source>
</evidence>
<evidence type="ECO:0000313" key="1">
    <source>
        <dbReference type="EMBL" id="TCK46654.1"/>
    </source>
</evidence>
<organism evidence="1 2">
    <name type="scientific">Celerinatantimonas diazotrophica</name>
    <dbReference type="NCBI Taxonomy" id="412034"/>
    <lineage>
        <taxon>Bacteria</taxon>
        <taxon>Pseudomonadati</taxon>
        <taxon>Pseudomonadota</taxon>
        <taxon>Gammaproteobacteria</taxon>
        <taxon>Celerinatantimonadaceae</taxon>
        <taxon>Celerinatantimonas</taxon>
    </lineage>
</organism>
<dbReference type="SUPFAM" id="SSF109854">
    <property type="entry name" value="DinB/YfiT-like putative metalloenzymes"/>
    <property type="match status" value="1"/>
</dbReference>